<organism evidence="3 4">
    <name type="scientific">Camelina sativa</name>
    <name type="common">False flax</name>
    <name type="synonym">Myagrum sativum</name>
    <dbReference type="NCBI Taxonomy" id="90675"/>
    <lineage>
        <taxon>Eukaryota</taxon>
        <taxon>Viridiplantae</taxon>
        <taxon>Streptophyta</taxon>
        <taxon>Embryophyta</taxon>
        <taxon>Tracheophyta</taxon>
        <taxon>Spermatophyta</taxon>
        <taxon>Magnoliopsida</taxon>
        <taxon>eudicotyledons</taxon>
        <taxon>Gunneridae</taxon>
        <taxon>Pentapetalae</taxon>
        <taxon>rosids</taxon>
        <taxon>malvids</taxon>
        <taxon>Brassicales</taxon>
        <taxon>Brassicaceae</taxon>
        <taxon>Camelineae</taxon>
        <taxon>Camelina</taxon>
    </lineage>
</organism>
<accession>A0ABM0YWI0</accession>
<dbReference type="GeneID" id="104783438"/>
<proteinExistence type="predicted"/>
<dbReference type="SUPFAM" id="SSF53098">
    <property type="entry name" value="Ribonuclease H-like"/>
    <property type="match status" value="1"/>
</dbReference>
<feature type="domain" description="Reverse transcriptase zinc-binding" evidence="2">
    <location>
        <begin position="18"/>
        <end position="86"/>
    </location>
</feature>
<dbReference type="RefSeq" id="XP_010506896.1">
    <property type="nucleotide sequence ID" value="XM_010508594.1"/>
</dbReference>
<dbReference type="InterPro" id="IPR012337">
    <property type="entry name" value="RNaseH-like_sf"/>
</dbReference>
<dbReference type="Pfam" id="PF13966">
    <property type="entry name" value="zf-RVT"/>
    <property type="match status" value="1"/>
</dbReference>
<dbReference type="Pfam" id="PF13456">
    <property type="entry name" value="RVT_3"/>
    <property type="match status" value="1"/>
</dbReference>
<sequence>MAEREEEYHINHPYVVDDFDWKALIWKKEVSPKGKMFLWKLAQNALPVGENLIHRQVVTNASCPHCGSPESELHLLFQCPFAEQIWTQAPLYPRIQPPTLNSIQEGISISVKATCLPPTGIRAGPLSPWIMWATWTARNRLIFNKEKLKPGDVLSIAITRAKEWQEVQFEKSKPLTKTRKLVPPAPRNSNHWICTDAAWREDGSAGLGWEIKNPQEEPICEGSSSASHVATPLVAEALATLMAIKVVIASDLTSVSFASDSLTLVKAINKEIQVKELYEILHDILNLSTAFASAVFCFISRDFNRRADALAKESLLAGLNSVT</sequence>
<keyword evidence="3" id="KW-1185">Reference proteome</keyword>
<dbReference type="Gene3D" id="3.30.420.10">
    <property type="entry name" value="Ribonuclease H-like superfamily/Ribonuclease H"/>
    <property type="match status" value="1"/>
</dbReference>
<dbReference type="PANTHER" id="PTHR34146:SF3">
    <property type="entry name" value="POLYNUCLEOTIDYL TRANSFERASE, RIBONUCLEASE H-LIKE SUPERFAMILY PROTEIN"/>
    <property type="match status" value="1"/>
</dbReference>
<dbReference type="InterPro" id="IPR036397">
    <property type="entry name" value="RNaseH_sf"/>
</dbReference>
<dbReference type="InterPro" id="IPR026960">
    <property type="entry name" value="RVT-Znf"/>
</dbReference>
<protein>
    <submittedName>
        <fullName evidence="4">Uncharacterized protein LOC104783438</fullName>
    </submittedName>
</protein>
<dbReference type="PANTHER" id="PTHR34146">
    <property type="entry name" value="POLYNUCLEOTIDYL TRANSFERASE, RIBONUCLEASE H-LIKE SUPERFAMILY PROTEIN-RELATED"/>
    <property type="match status" value="1"/>
</dbReference>
<evidence type="ECO:0000313" key="3">
    <source>
        <dbReference type="Proteomes" id="UP000694864"/>
    </source>
</evidence>
<dbReference type="CDD" id="cd06222">
    <property type="entry name" value="RNase_H_like"/>
    <property type="match status" value="1"/>
</dbReference>
<evidence type="ECO:0000313" key="4">
    <source>
        <dbReference type="RefSeq" id="XP_010506896.1"/>
    </source>
</evidence>
<reference evidence="4" key="2">
    <citation type="submission" date="2025-08" db="UniProtKB">
        <authorList>
            <consortium name="RefSeq"/>
        </authorList>
    </citation>
    <scope>IDENTIFICATION</scope>
    <source>
        <tissue evidence="4">Leaf</tissue>
    </source>
</reference>
<dbReference type="InterPro" id="IPR002156">
    <property type="entry name" value="RNaseH_domain"/>
</dbReference>
<dbReference type="InterPro" id="IPR044730">
    <property type="entry name" value="RNase_H-like_dom_plant"/>
</dbReference>
<evidence type="ECO:0000259" key="2">
    <source>
        <dbReference type="Pfam" id="PF13966"/>
    </source>
</evidence>
<dbReference type="Proteomes" id="UP000694864">
    <property type="component" value="Chromosome 4"/>
</dbReference>
<reference evidence="3" key="1">
    <citation type="journal article" date="2014" name="Nat. Commun.">
        <title>The emerging biofuel crop Camelina sativa retains a highly undifferentiated hexaploid genome structure.</title>
        <authorList>
            <person name="Kagale S."/>
            <person name="Koh C."/>
            <person name="Nixon J."/>
            <person name="Bollina V."/>
            <person name="Clarke W.E."/>
            <person name="Tuteja R."/>
            <person name="Spillane C."/>
            <person name="Robinson S.J."/>
            <person name="Links M.G."/>
            <person name="Clarke C."/>
            <person name="Higgins E.E."/>
            <person name="Huebert T."/>
            <person name="Sharpe A.G."/>
            <person name="Parkin I.A."/>
        </authorList>
    </citation>
    <scope>NUCLEOTIDE SEQUENCE [LARGE SCALE GENOMIC DNA]</scope>
    <source>
        <strain evidence="3">cv. DH55</strain>
    </source>
</reference>
<name>A0ABM0YWI0_CAMSA</name>
<gene>
    <name evidence="4" type="primary">LOC104783438</name>
</gene>
<feature type="domain" description="RNase H type-1" evidence="1">
    <location>
        <begin position="196"/>
        <end position="313"/>
    </location>
</feature>
<evidence type="ECO:0000259" key="1">
    <source>
        <dbReference type="Pfam" id="PF13456"/>
    </source>
</evidence>